<dbReference type="PANTHER" id="PTHR31827">
    <property type="entry name" value="EMB|CAB89363.1"/>
    <property type="match status" value="1"/>
</dbReference>
<sequence>MHAKTSLSFILSDPQTPRHDSEHVRLRLWDLHDARDAVPTVASPAMQASHLQTSNIDVVMLLQGSKYCMLPGCTARAKRLRRCWRHGGSIKCTAPDCPNLSKSRGRCWTHGGGIACSLQDCKRIAISNGFCWAHGGGKRCKVPGCSRAAYQRTRDYCSRHYKSLCGRMMRYIDE</sequence>
<evidence type="ECO:0000313" key="3">
    <source>
        <dbReference type="Proteomes" id="UP001146120"/>
    </source>
</evidence>
<protein>
    <recommendedName>
        <fullName evidence="1">WRKY19-like zinc finger domain-containing protein</fullName>
    </recommendedName>
</protein>
<proteinExistence type="predicted"/>
<dbReference type="PANTHER" id="PTHR31827:SF1">
    <property type="entry name" value="EMB|CAB89363.1"/>
    <property type="match status" value="1"/>
</dbReference>
<comment type="caution">
    <text evidence="2">The sequence shown here is derived from an EMBL/GenBank/DDBJ whole genome shotgun (WGS) entry which is preliminary data.</text>
</comment>
<accession>A0AAV2ZKA3</accession>
<reference evidence="2" key="2">
    <citation type="journal article" date="2023" name="Microbiol Resour">
        <title>Decontamination and Annotation of the Draft Genome Sequence of the Oomycete Lagenidium giganteum ARSEF 373.</title>
        <authorList>
            <person name="Morgan W.R."/>
            <person name="Tartar A."/>
        </authorList>
    </citation>
    <scope>NUCLEOTIDE SEQUENCE</scope>
    <source>
        <strain evidence="2">ARSEF 373</strain>
    </source>
</reference>
<dbReference type="EMBL" id="DAKRPA010000002">
    <property type="protein sequence ID" value="DBA05147.1"/>
    <property type="molecule type" value="Genomic_DNA"/>
</dbReference>
<gene>
    <name evidence="2" type="ORF">N0F65_004997</name>
</gene>
<dbReference type="InterPro" id="IPR056866">
    <property type="entry name" value="Znf_WRKY19"/>
</dbReference>
<organism evidence="2 3">
    <name type="scientific">Lagenidium giganteum</name>
    <dbReference type="NCBI Taxonomy" id="4803"/>
    <lineage>
        <taxon>Eukaryota</taxon>
        <taxon>Sar</taxon>
        <taxon>Stramenopiles</taxon>
        <taxon>Oomycota</taxon>
        <taxon>Peronosporomycetes</taxon>
        <taxon>Pythiales</taxon>
        <taxon>Pythiaceae</taxon>
    </lineage>
</organism>
<evidence type="ECO:0000313" key="2">
    <source>
        <dbReference type="EMBL" id="DBA05147.1"/>
    </source>
</evidence>
<evidence type="ECO:0000259" key="1">
    <source>
        <dbReference type="Pfam" id="PF24906"/>
    </source>
</evidence>
<dbReference type="Proteomes" id="UP001146120">
    <property type="component" value="Unassembled WGS sequence"/>
</dbReference>
<name>A0AAV2ZKA3_9STRA</name>
<dbReference type="Pfam" id="PF24906">
    <property type="entry name" value="Zf_WRKY19"/>
    <property type="match status" value="1"/>
</dbReference>
<reference evidence="2" key="1">
    <citation type="submission" date="2022-11" db="EMBL/GenBank/DDBJ databases">
        <authorList>
            <person name="Morgan W.R."/>
            <person name="Tartar A."/>
        </authorList>
    </citation>
    <scope>NUCLEOTIDE SEQUENCE</scope>
    <source>
        <strain evidence="2">ARSEF 373</strain>
    </source>
</reference>
<dbReference type="AlphaFoldDB" id="A0AAV2ZKA3"/>
<feature type="domain" description="WRKY19-like zinc finger" evidence="1">
    <location>
        <begin position="116"/>
        <end position="136"/>
    </location>
</feature>
<keyword evidence="3" id="KW-1185">Reference proteome</keyword>